<keyword evidence="3" id="KW-1185">Reference proteome</keyword>
<dbReference type="EMBL" id="KI440853">
    <property type="protein sequence ID" value="ERS95531.1"/>
    <property type="molecule type" value="Genomic_DNA"/>
</dbReference>
<evidence type="ECO:0000313" key="2">
    <source>
        <dbReference type="EMBL" id="ERS95531.1"/>
    </source>
</evidence>
<protein>
    <submittedName>
        <fullName evidence="2">Uncharacterized protein</fullName>
    </submittedName>
</protein>
<organism evidence="2 3">
    <name type="scientific">Sporothrix schenckii (strain ATCC 58251 / de Perez 2211183)</name>
    <name type="common">Rose-picker's disease fungus</name>
    <dbReference type="NCBI Taxonomy" id="1391915"/>
    <lineage>
        <taxon>Eukaryota</taxon>
        <taxon>Fungi</taxon>
        <taxon>Dikarya</taxon>
        <taxon>Ascomycota</taxon>
        <taxon>Pezizomycotina</taxon>
        <taxon>Sordariomycetes</taxon>
        <taxon>Sordariomycetidae</taxon>
        <taxon>Ophiostomatales</taxon>
        <taxon>Ophiostomataceae</taxon>
        <taxon>Sporothrix</taxon>
    </lineage>
</organism>
<name>U7PKU3_SPOS1</name>
<accession>U7PKU3</accession>
<evidence type="ECO:0000313" key="3">
    <source>
        <dbReference type="Proteomes" id="UP000018087"/>
    </source>
</evidence>
<gene>
    <name evidence="2" type="ORF">HMPREF1624_08047</name>
</gene>
<sequence>MASDPPSLKRLQQPQRNGAGARQDAATHLEVVIVPDQELWRARRSHDKHRQTTSVPDLLQRETPQATVYEYSGTHGRESISIWHALEDAGETLAAALAALDYSSGIRPLGFVACGFGGCVVKKAVHKLGASNLAFIVFLGAPHVTNSRDLWPKLDGLLRAYGYNKSYLKKTEDFIPCVAGLCTNFEKMHIEEGILSVCETLPTSVGFWKKSLVSNMSVTVDRNEGFKNVDGDLPIPTKYV</sequence>
<dbReference type="HOGENOM" id="CLU_1157028_0_0_1"/>
<feature type="region of interest" description="Disordered" evidence="1">
    <location>
        <begin position="1"/>
        <end position="24"/>
    </location>
</feature>
<reference evidence="3" key="1">
    <citation type="journal article" date="2014" name="Genome Announc.">
        <title>Genome sequence of the pathogenic fungus Sporothrix schenckii (ATCC 58251).</title>
        <authorList>
            <person name="Cuomo C.A."/>
            <person name="Rodriguez-Del Valle N."/>
            <person name="Perez-Sanchez L."/>
            <person name="Abouelleil A."/>
            <person name="Goldberg J."/>
            <person name="Young S."/>
            <person name="Zeng Q."/>
            <person name="Birren B.W."/>
        </authorList>
    </citation>
    <scope>NUCLEOTIDE SEQUENCE [LARGE SCALE GENOMIC DNA]</scope>
    <source>
        <strain evidence="3">ATCC 58251 / de Perez 2211183</strain>
    </source>
</reference>
<dbReference type="AlphaFoldDB" id="U7PKU3"/>
<dbReference type="Proteomes" id="UP000018087">
    <property type="component" value="Unassembled WGS sequence"/>
</dbReference>
<proteinExistence type="predicted"/>
<evidence type="ECO:0000256" key="1">
    <source>
        <dbReference type="SAM" id="MobiDB-lite"/>
    </source>
</evidence>